<proteinExistence type="inferred from homology"/>
<dbReference type="InterPro" id="IPR036113">
    <property type="entry name" value="Asp/Glu-ADT_sf_sub_c"/>
</dbReference>
<evidence type="ECO:0000313" key="2">
    <source>
        <dbReference type="EMBL" id="SMA37422.1"/>
    </source>
</evidence>
<dbReference type="HAMAP" id="MF_00122">
    <property type="entry name" value="GatC"/>
    <property type="match status" value="1"/>
</dbReference>
<reference evidence="2 3" key="1">
    <citation type="submission" date="2017-03" db="EMBL/GenBank/DDBJ databases">
        <authorList>
            <person name="Afonso C.L."/>
            <person name="Miller P.J."/>
            <person name="Scott M.A."/>
            <person name="Spackman E."/>
            <person name="Goraichik I."/>
            <person name="Dimitrov K.M."/>
            <person name="Suarez D.L."/>
            <person name="Swayne D.E."/>
        </authorList>
    </citation>
    <scope>NUCLEOTIDE SEQUENCE [LARGE SCALE GENOMIC DNA]</scope>
    <source>
        <strain evidence="2">SB41UT1</strain>
    </source>
</reference>
<comment type="catalytic activity">
    <reaction evidence="1">
        <text>L-aspartyl-tRNA(Asn) + L-glutamine + ATP + H2O = L-asparaginyl-tRNA(Asn) + L-glutamate + ADP + phosphate + 2 H(+)</text>
        <dbReference type="Rhea" id="RHEA:14513"/>
        <dbReference type="Rhea" id="RHEA-COMP:9674"/>
        <dbReference type="Rhea" id="RHEA-COMP:9677"/>
        <dbReference type="ChEBI" id="CHEBI:15377"/>
        <dbReference type="ChEBI" id="CHEBI:15378"/>
        <dbReference type="ChEBI" id="CHEBI:29985"/>
        <dbReference type="ChEBI" id="CHEBI:30616"/>
        <dbReference type="ChEBI" id="CHEBI:43474"/>
        <dbReference type="ChEBI" id="CHEBI:58359"/>
        <dbReference type="ChEBI" id="CHEBI:78515"/>
        <dbReference type="ChEBI" id="CHEBI:78516"/>
        <dbReference type="ChEBI" id="CHEBI:456216"/>
    </reaction>
</comment>
<keyword evidence="1 2" id="KW-0436">Ligase</keyword>
<dbReference type="GO" id="GO:0006450">
    <property type="term" value="P:regulation of translational fidelity"/>
    <property type="evidence" value="ECO:0007669"/>
    <property type="project" value="InterPro"/>
</dbReference>
<keyword evidence="3" id="KW-1185">Reference proteome</keyword>
<organism evidence="2 3">
    <name type="scientific">Parendozoicomonas haliclonae</name>
    <dbReference type="NCBI Taxonomy" id="1960125"/>
    <lineage>
        <taxon>Bacteria</taxon>
        <taxon>Pseudomonadati</taxon>
        <taxon>Pseudomonadota</taxon>
        <taxon>Gammaproteobacteria</taxon>
        <taxon>Oceanospirillales</taxon>
        <taxon>Endozoicomonadaceae</taxon>
        <taxon>Parendozoicomonas</taxon>
    </lineage>
</organism>
<protein>
    <recommendedName>
        <fullName evidence="1">Aspartyl/glutamyl-tRNA(Asn/Gln) amidotransferase subunit C</fullName>
        <shortName evidence="1">Asp/Glu-ADT subunit C</shortName>
        <ecNumber evidence="1">6.3.5.-</ecNumber>
    </recommendedName>
</protein>
<keyword evidence="1" id="KW-0648">Protein biosynthesis</keyword>
<evidence type="ECO:0000256" key="1">
    <source>
        <dbReference type="HAMAP-Rule" id="MF_00122"/>
    </source>
</evidence>
<dbReference type="PANTHER" id="PTHR15004:SF0">
    <property type="entry name" value="GLUTAMYL-TRNA(GLN) AMIDOTRANSFERASE SUBUNIT C, MITOCHONDRIAL"/>
    <property type="match status" value="1"/>
</dbReference>
<dbReference type="GO" id="GO:0050567">
    <property type="term" value="F:glutaminyl-tRNA synthase (glutamine-hydrolyzing) activity"/>
    <property type="evidence" value="ECO:0007669"/>
    <property type="project" value="UniProtKB-UniRule"/>
</dbReference>
<keyword evidence="2" id="KW-0808">Transferase</keyword>
<evidence type="ECO:0000313" key="3">
    <source>
        <dbReference type="Proteomes" id="UP000196573"/>
    </source>
</evidence>
<dbReference type="GO" id="GO:0006412">
    <property type="term" value="P:translation"/>
    <property type="evidence" value="ECO:0007669"/>
    <property type="project" value="UniProtKB-UniRule"/>
</dbReference>
<dbReference type="InterPro" id="IPR003837">
    <property type="entry name" value="GatC"/>
</dbReference>
<dbReference type="PANTHER" id="PTHR15004">
    <property type="entry name" value="GLUTAMYL-TRNA(GLN) AMIDOTRANSFERASE SUBUNIT C, MITOCHONDRIAL"/>
    <property type="match status" value="1"/>
</dbReference>
<dbReference type="GO" id="GO:0070681">
    <property type="term" value="P:glutaminyl-tRNAGln biosynthesis via transamidation"/>
    <property type="evidence" value="ECO:0007669"/>
    <property type="project" value="TreeGrafter"/>
</dbReference>
<dbReference type="GO" id="GO:0050566">
    <property type="term" value="F:asparaginyl-tRNA synthase (glutamine-hydrolyzing) activity"/>
    <property type="evidence" value="ECO:0007669"/>
    <property type="project" value="RHEA"/>
</dbReference>
<dbReference type="Proteomes" id="UP000196573">
    <property type="component" value="Unassembled WGS sequence"/>
</dbReference>
<dbReference type="EC" id="6.3.5.-" evidence="1"/>
<comment type="catalytic activity">
    <reaction evidence="1">
        <text>L-glutamyl-tRNA(Gln) + L-glutamine + ATP + H2O = L-glutaminyl-tRNA(Gln) + L-glutamate + ADP + phosphate + H(+)</text>
        <dbReference type="Rhea" id="RHEA:17521"/>
        <dbReference type="Rhea" id="RHEA-COMP:9681"/>
        <dbReference type="Rhea" id="RHEA-COMP:9684"/>
        <dbReference type="ChEBI" id="CHEBI:15377"/>
        <dbReference type="ChEBI" id="CHEBI:15378"/>
        <dbReference type="ChEBI" id="CHEBI:29985"/>
        <dbReference type="ChEBI" id="CHEBI:30616"/>
        <dbReference type="ChEBI" id="CHEBI:43474"/>
        <dbReference type="ChEBI" id="CHEBI:58359"/>
        <dbReference type="ChEBI" id="CHEBI:78520"/>
        <dbReference type="ChEBI" id="CHEBI:78521"/>
        <dbReference type="ChEBI" id="CHEBI:456216"/>
    </reaction>
</comment>
<dbReference type="OrthoDB" id="9794326at2"/>
<keyword evidence="1" id="KW-0547">Nucleotide-binding</keyword>
<dbReference type="SUPFAM" id="SSF141000">
    <property type="entry name" value="Glu-tRNAGln amidotransferase C subunit"/>
    <property type="match status" value="1"/>
</dbReference>
<dbReference type="Pfam" id="PF02686">
    <property type="entry name" value="GatC"/>
    <property type="match status" value="1"/>
</dbReference>
<accession>A0A1X7AHV9</accession>
<keyword evidence="1" id="KW-0067">ATP-binding</keyword>
<comment type="function">
    <text evidence="1">Allows the formation of correctly charged Asn-tRNA(Asn) or Gln-tRNA(Gln) through the transamidation of misacylated Asp-tRNA(Asn) or Glu-tRNA(Gln) in organisms which lack either or both of asparaginyl-tRNA or glutaminyl-tRNA synthetases. The reaction takes place in the presence of glutamine and ATP through an activated phospho-Asp-tRNA(Asn) or phospho-Glu-tRNA(Gln).</text>
</comment>
<comment type="similarity">
    <text evidence="1">Belongs to the GatC family.</text>
</comment>
<comment type="subunit">
    <text evidence="1">Heterotrimer of A, B and C subunits.</text>
</comment>
<name>A0A1X7AHV9_9GAMM</name>
<gene>
    <name evidence="1 2" type="primary">gatC</name>
    <name evidence="2" type="ORF">EHSB41UT_00735</name>
</gene>
<dbReference type="GO" id="GO:0016740">
    <property type="term" value="F:transferase activity"/>
    <property type="evidence" value="ECO:0007669"/>
    <property type="project" value="UniProtKB-KW"/>
</dbReference>
<dbReference type="NCBIfam" id="TIGR00135">
    <property type="entry name" value="gatC"/>
    <property type="match status" value="1"/>
</dbReference>
<dbReference type="RefSeq" id="WP_087107043.1">
    <property type="nucleotide sequence ID" value="NZ_CBCSCN010000014.1"/>
</dbReference>
<sequence length="95" mass="10449">MAIDRSTIESVAHLARLSISEDEVRQTTDKITAIMGLIDEMQAVNTDGVEPLAHPLDATQRLRVDEVTEPNQREQLQAGAPATEDGLFLVPRVIE</sequence>
<dbReference type="Gene3D" id="1.10.20.60">
    <property type="entry name" value="Glu-tRNAGln amidotransferase C subunit, N-terminal domain"/>
    <property type="match status" value="1"/>
</dbReference>
<dbReference type="GO" id="GO:0005524">
    <property type="term" value="F:ATP binding"/>
    <property type="evidence" value="ECO:0007669"/>
    <property type="project" value="UniProtKB-KW"/>
</dbReference>
<dbReference type="EMBL" id="FWPT01000002">
    <property type="protein sequence ID" value="SMA37422.1"/>
    <property type="molecule type" value="Genomic_DNA"/>
</dbReference>
<dbReference type="AlphaFoldDB" id="A0A1X7AHV9"/>